<evidence type="ECO:0000256" key="8">
    <source>
        <dbReference type="ARBA" id="ARBA00022729"/>
    </source>
</evidence>
<evidence type="ECO:0000256" key="12">
    <source>
        <dbReference type="ARBA" id="ARBA00022989"/>
    </source>
</evidence>
<feature type="domain" description="Histidine kinase" evidence="24">
    <location>
        <begin position="749"/>
        <end position="970"/>
    </location>
</feature>
<dbReference type="InterPro" id="IPR003661">
    <property type="entry name" value="HisK_dim/P_dom"/>
</dbReference>
<dbReference type="PROSITE" id="PS50109">
    <property type="entry name" value="HIS_KIN"/>
    <property type="match status" value="1"/>
</dbReference>
<feature type="coiled-coil region" evidence="22">
    <location>
        <begin position="722"/>
        <end position="749"/>
    </location>
</feature>
<evidence type="ECO:0000256" key="14">
    <source>
        <dbReference type="ARBA" id="ARBA00023026"/>
    </source>
</evidence>
<keyword evidence="8" id="KW-0732">Signal</keyword>
<dbReference type="Pfam" id="PF13185">
    <property type="entry name" value="GAF_2"/>
    <property type="match status" value="1"/>
</dbReference>
<dbReference type="InterPro" id="IPR013767">
    <property type="entry name" value="PAS_fold"/>
</dbReference>
<dbReference type="Pfam" id="PF00989">
    <property type="entry name" value="PAS"/>
    <property type="match status" value="1"/>
</dbReference>
<evidence type="ECO:0000256" key="11">
    <source>
        <dbReference type="ARBA" id="ARBA00022840"/>
    </source>
</evidence>
<comment type="subunit">
    <text evidence="17">At low DSF concentrations, interacts with RpfF.</text>
</comment>
<dbReference type="InterPro" id="IPR008207">
    <property type="entry name" value="Sig_transdc_His_kin_Hpt_dom"/>
</dbReference>
<dbReference type="EC" id="2.7.13.3" evidence="3"/>
<keyword evidence="12 23" id="KW-1133">Transmembrane helix</keyword>
<organism evidence="29 30">
    <name type="scientific">Bordetella hinzii</name>
    <dbReference type="NCBI Taxonomy" id="103855"/>
    <lineage>
        <taxon>Bacteria</taxon>
        <taxon>Pseudomonadati</taxon>
        <taxon>Pseudomonadota</taxon>
        <taxon>Betaproteobacteria</taxon>
        <taxon>Burkholderiales</taxon>
        <taxon>Alcaligenaceae</taxon>
        <taxon>Bordetella</taxon>
    </lineage>
</organism>
<dbReference type="InterPro" id="IPR005467">
    <property type="entry name" value="His_kinase_dom"/>
</dbReference>
<keyword evidence="13" id="KW-0902">Two-component regulatory system</keyword>
<dbReference type="InterPro" id="IPR000014">
    <property type="entry name" value="PAS"/>
</dbReference>
<evidence type="ECO:0000256" key="5">
    <source>
        <dbReference type="ARBA" id="ARBA00022553"/>
    </source>
</evidence>
<keyword evidence="9" id="KW-0547">Nucleotide-binding</keyword>
<comment type="catalytic activity">
    <reaction evidence="1">
        <text>ATP + protein L-histidine = ADP + protein N-phospho-L-histidine.</text>
        <dbReference type="EC" id="2.7.13.3"/>
    </reaction>
</comment>
<dbReference type="InterPro" id="IPR036890">
    <property type="entry name" value="HATPase_C_sf"/>
</dbReference>
<keyword evidence="6" id="KW-0808">Transferase</keyword>
<evidence type="ECO:0000313" key="29">
    <source>
        <dbReference type="EMBL" id="AZW18863.1"/>
    </source>
</evidence>
<feature type="transmembrane region" description="Helical" evidence="23">
    <location>
        <begin position="193"/>
        <end position="212"/>
    </location>
</feature>
<name>A0AAN1S0J1_9BORD</name>
<evidence type="ECO:0000256" key="17">
    <source>
        <dbReference type="ARBA" id="ARBA00064003"/>
    </source>
</evidence>
<comment type="function">
    <text evidence="16">Member of the two-component regulatory system BvgS/BvgA. Phosphorylates BvgA via a four-step phosphorelay in response to environmental signals.</text>
</comment>
<dbReference type="SMART" id="SM00091">
    <property type="entry name" value="PAS"/>
    <property type="match status" value="2"/>
</dbReference>
<dbReference type="InterPro" id="IPR024478">
    <property type="entry name" value="HlyB_4HB_MCP"/>
</dbReference>
<gene>
    <name evidence="29" type="ORF">CS347_19900</name>
</gene>
<evidence type="ECO:0000256" key="4">
    <source>
        <dbReference type="ARBA" id="ARBA00022475"/>
    </source>
</evidence>
<dbReference type="Pfam" id="PF00072">
    <property type="entry name" value="Response_reg"/>
    <property type="match status" value="2"/>
</dbReference>
<dbReference type="SUPFAM" id="SSF55781">
    <property type="entry name" value="GAF domain-like"/>
    <property type="match status" value="1"/>
</dbReference>
<evidence type="ECO:0000256" key="19">
    <source>
        <dbReference type="ARBA" id="ARBA00070152"/>
    </source>
</evidence>
<dbReference type="PROSITE" id="PS50110">
    <property type="entry name" value="RESPONSE_REGULATORY"/>
    <property type="match status" value="2"/>
</dbReference>
<dbReference type="InterPro" id="IPR004358">
    <property type="entry name" value="Sig_transdc_His_kin-like_C"/>
</dbReference>
<dbReference type="InterPro" id="IPR035965">
    <property type="entry name" value="PAS-like_dom_sf"/>
</dbReference>
<dbReference type="PANTHER" id="PTHR45339:SF1">
    <property type="entry name" value="HYBRID SIGNAL TRANSDUCTION HISTIDINE KINASE J"/>
    <property type="match status" value="1"/>
</dbReference>
<dbReference type="Gene3D" id="3.30.450.40">
    <property type="match status" value="1"/>
</dbReference>
<keyword evidence="15 23" id="KW-0472">Membrane</keyword>
<dbReference type="NCBIfam" id="TIGR00229">
    <property type="entry name" value="sensory_box"/>
    <property type="match status" value="2"/>
</dbReference>
<dbReference type="PANTHER" id="PTHR45339">
    <property type="entry name" value="HYBRID SIGNAL TRANSDUCTION HISTIDINE KINASE J"/>
    <property type="match status" value="1"/>
</dbReference>
<feature type="domain" description="Response regulatory" evidence="25">
    <location>
        <begin position="988"/>
        <end position="1109"/>
    </location>
</feature>
<dbReference type="SUPFAM" id="SSF47384">
    <property type="entry name" value="Homodimeric domain of signal transducing histidine kinase"/>
    <property type="match status" value="1"/>
</dbReference>
<feature type="modified residue" description="4-aspartylphosphate" evidence="21">
    <location>
        <position position="1186"/>
    </location>
</feature>
<evidence type="ECO:0000256" key="3">
    <source>
        <dbReference type="ARBA" id="ARBA00012438"/>
    </source>
</evidence>
<feature type="domain" description="Response regulatory" evidence="25">
    <location>
        <begin position="1137"/>
        <end position="1253"/>
    </location>
</feature>
<dbReference type="CDD" id="cd17546">
    <property type="entry name" value="REC_hyHK_CKI1_RcsC-like"/>
    <property type="match status" value="2"/>
</dbReference>
<protein>
    <recommendedName>
        <fullName evidence="18">Sensory/regulatory protein RpfC</fullName>
        <ecNumber evidence="3">2.7.13.3</ecNumber>
    </recommendedName>
    <alternativeName>
        <fullName evidence="19">Virulence sensor protein BvgS</fullName>
    </alternativeName>
</protein>
<feature type="domain" description="HPt" evidence="28">
    <location>
        <begin position="1295"/>
        <end position="1389"/>
    </location>
</feature>
<evidence type="ECO:0000256" key="10">
    <source>
        <dbReference type="ARBA" id="ARBA00022777"/>
    </source>
</evidence>
<dbReference type="InterPro" id="IPR003594">
    <property type="entry name" value="HATPase_dom"/>
</dbReference>
<keyword evidence="10" id="KW-0418">Kinase</keyword>
<feature type="domain" description="PAS" evidence="26">
    <location>
        <begin position="601"/>
        <end position="676"/>
    </location>
</feature>
<dbReference type="GO" id="GO:0005524">
    <property type="term" value="F:ATP binding"/>
    <property type="evidence" value="ECO:0007669"/>
    <property type="project" value="UniProtKB-KW"/>
</dbReference>
<dbReference type="Gene3D" id="3.30.450.20">
    <property type="entry name" value="PAS domain"/>
    <property type="match status" value="2"/>
</dbReference>
<keyword evidence="11" id="KW-0067">ATP-binding</keyword>
<sequence>MNRLERLSLQKRLMIGFASMLLLLTLTSAYSLYNLHKANDGMQRIYSVDLLAVLHAKDAKASIAEFGRAARQAVLAPDEIQRKNAIREAAQAQVSLGVSAAALRQRATGDGERQLLIRFDSSYATYQQWANAALRLLQQGDMTEVRAFISQANFNAAALAAAQTLETIANFKEDSAEEEAGRSQTLAEYSARMAVVLLLGGVGLSMLMIWLITRLVRVPQQRLLDHLTQLHLSAGRHDKPVPYADYSNELGELARAIVVLQDGAHQLDAQRWVKTHTAALSAKLQGVADATELAKLFLAELAPLLQLGQGAFFLFDEEDQRLHLLGSYAFQEGDGLRRQVALGEGLVGQCALDHSPIVLHHPPAGYVRIASGLGAGAPQTIVVLPVIRNTRLLGVVELATLERFDERRNTLLGEVIPILAMSVEILERGQKTRQLLVETQRQAESLEQQAAQLEEQTVELEAQQAALKATEAWYRGIIESAPDGMLVVDEHGVIVMVNPQLEQMFAYDSGELVGRCAEILLPENARKLHKRYRNAYFANGAKSPAGLGVQNLDGKRKDGSVFPVEVGLSLLPAVGERGVCACASVRDITERKAAQDKLASLEERSRQILGSVTDGIVGMDMDGVVTFANPAAPAMLGYTEDEFIGRNLHALAHHHYPDGREFPRSACSMHLTIQDGLPRTVDDEVLWLKDGTALPVEYSTTPVFKNGALVGSVTVYRDITERKAVQEAMRRAQAQAEDATKAKSDFLANMSHEIRTPMNAIIGMAHLALKTELTPRQRDYLKKIQGSGQHLLGIINDILDFSKIEAGKLSVERVPFDLEKVLENVANLLVEKTAAKGLELIIDVDRDVPNDLLGDPLRLGQILINYANNAVKFTEKGEIDVIVRVQEQTDKEVRLYFAVRDTGIGLTGEQRARLFQSFQQADTSTTRRYGGTGLGLAISKRLAELMQGEVGVDSEYGKGSTFWFTASLGKRTGIERKHVLSADLQGRRVLVVDDNENARSVLSSLLQAMSLIIEEADSGRAAVEAVERAEAQGRPYDIVFLDWQMPGMDGIATAKALRERPLDHLPHMVMITAYGRDEVLKSASAVGLEDVLTKPVNASVLFEAVARVLDAAPARRPLTGDAPSPLMKQLTTIRGARALLVEDNELNQEVAIELLHDAGIVVDLARNGEIAVHKVGETDYDIVLMDMQMPVMDGITATQEIRKLPRFAALPIVAMTANAMESDRQRCLDAGMNDHVPKPIEPEQLWRTLLRWIKPRHSPGDITLLSAPGSLDGIGLPSAIDGLDVDNGLRRVLGNKSLYLLMLRRFLSGQKTAAAELRAAAAAGDFATAERIAHTTKGLAGNIGAADVQQAAAEVESAFKKGLPQDRCQALINTLEAALSAVIAALTRTLPREAPVTAVAPDPEKLQQVLARLEALLADDDSEAGQVLDSNADLLSTALPRHFRQIDSAVKSFDFDAALEVLRAAVAAT</sequence>
<dbReference type="InterPro" id="IPR036097">
    <property type="entry name" value="HisK_dim/P_sf"/>
</dbReference>
<evidence type="ECO:0000256" key="16">
    <source>
        <dbReference type="ARBA" id="ARBA00058004"/>
    </source>
</evidence>
<dbReference type="CDD" id="cd00130">
    <property type="entry name" value="PAS"/>
    <property type="match status" value="2"/>
</dbReference>
<evidence type="ECO:0000256" key="1">
    <source>
        <dbReference type="ARBA" id="ARBA00000085"/>
    </source>
</evidence>
<comment type="subcellular location">
    <subcellularLocation>
        <location evidence="2">Cell membrane</location>
        <topology evidence="2">Multi-pass membrane protein</topology>
    </subcellularLocation>
</comment>
<dbReference type="SUPFAM" id="SSF55785">
    <property type="entry name" value="PYP-like sensor domain (PAS domain)"/>
    <property type="match status" value="2"/>
</dbReference>
<keyword evidence="14" id="KW-0843">Virulence</keyword>
<reference evidence="30" key="1">
    <citation type="submission" date="2017-10" db="EMBL/GenBank/DDBJ databases">
        <title>Whole genome sequencing of various Bordetella species.</title>
        <authorList>
            <person name="Weigand M.R."/>
            <person name="Loparev V."/>
            <person name="Peng Y."/>
            <person name="Bowden K.E."/>
            <person name="Tondella M.L."/>
            <person name="Williams M.M."/>
        </authorList>
    </citation>
    <scope>NUCLEOTIDE SEQUENCE [LARGE SCALE GENOMIC DNA]</scope>
    <source>
        <strain evidence="30">H720</strain>
    </source>
</reference>
<dbReference type="PROSITE" id="PS50894">
    <property type="entry name" value="HPT"/>
    <property type="match status" value="1"/>
</dbReference>
<dbReference type="EMBL" id="CP024172">
    <property type="protein sequence ID" value="AZW18863.1"/>
    <property type="molecule type" value="Genomic_DNA"/>
</dbReference>
<evidence type="ECO:0000313" key="30">
    <source>
        <dbReference type="Proteomes" id="UP000282741"/>
    </source>
</evidence>
<feature type="modified residue" description="Phosphohistidine" evidence="20">
    <location>
        <position position="1334"/>
    </location>
</feature>
<evidence type="ECO:0000256" key="20">
    <source>
        <dbReference type="PROSITE-ProRule" id="PRU00110"/>
    </source>
</evidence>
<dbReference type="PRINTS" id="PR00344">
    <property type="entry name" value="BCTRLSENSOR"/>
</dbReference>
<evidence type="ECO:0000259" key="24">
    <source>
        <dbReference type="PROSITE" id="PS50109"/>
    </source>
</evidence>
<feature type="modified residue" description="4-aspartylphosphate" evidence="21">
    <location>
        <position position="1042"/>
    </location>
</feature>
<dbReference type="PROSITE" id="PS50113">
    <property type="entry name" value="PAC"/>
    <property type="match status" value="2"/>
</dbReference>
<dbReference type="GO" id="GO:0006355">
    <property type="term" value="P:regulation of DNA-templated transcription"/>
    <property type="evidence" value="ECO:0007669"/>
    <property type="project" value="InterPro"/>
</dbReference>
<feature type="domain" description="PAC" evidence="27">
    <location>
        <begin position="545"/>
        <end position="600"/>
    </location>
</feature>
<dbReference type="SUPFAM" id="SSF55874">
    <property type="entry name" value="ATPase domain of HSP90 chaperone/DNA topoisomerase II/histidine kinase"/>
    <property type="match status" value="1"/>
</dbReference>
<feature type="domain" description="PAS" evidence="26">
    <location>
        <begin position="470"/>
        <end position="539"/>
    </location>
</feature>
<dbReference type="FunFam" id="1.10.287.130:FF:000002">
    <property type="entry name" value="Two-component osmosensing histidine kinase"/>
    <property type="match status" value="1"/>
</dbReference>
<evidence type="ECO:0000259" key="26">
    <source>
        <dbReference type="PROSITE" id="PS50112"/>
    </source>
</evidence>
<dbReference type="Gene3D" id="1.10.287.130">
    <property type="match status" value="1"/>
</dbReference>
<dbReference type="SUPFAM" id="SSF52172">
    <property type="entry name" value="CheY-like"/>
    <property type="match status" value="2"/>
</dbReference>
<proteinExistence type="predicted"/>
<dbReference type="Proteomes" id="UP000282741">
    <property type="component" value="Chromosome"/>
</dbReference>
<dbReference type="InterPro" id="IPR029016">
    <property type="entry name" value="GAF-like_dom_sf"/>
</dbReference>
<evidence type="ECO:0000256" key="18">
    <source>
        <dbReference type="ARBA" id="ARBA00068150"/>
    </source>
</evidence>
<dbReference type="Pfam" id="PF01627">
    <property type="entry name" value="Hpt"/>
    <property type="match status" value="1"/>
</dbReference>
<keyword evidence="22" id="KW-0175">Coiled coil</keyword>
<evidence type="ECO:0000259" key="25">
    <source>
        <dbReference type="PROSITE" id="PS50110"/>
    </source>
</evidence>
<evidence type="ECO:0000256" key="15">
    <source>
        <dbReference type="ARBA" id="ARBA00023136"/>
    </source>
</evidence>
<dbReference type="Gene3D" id="6.10.340.10">
    <property type="match status" value="1"/>
</dbReference>
<dbReference type="CDD" id="cd00082">
    <property type="entry name" value="HisKA"/>
    <property type="match status" value="1"/>
</dbReference>
<evidence type="ECO:0000256" key="21">
    <source>
        <dbReference type="PROSITE-ProRule" id="PRU00169"/>
    </source>
</evidence>
<feature type="coiled-coil region" evidence="22">
    <location>
        <begin position="429"/>
        <end position="470"/>
    </location>
</feature>
<dbReference type="GO" id="GO:0000155">
    <property type="term" value="F:phosphorelay sensor kinase activity"/>
    <property type="evidence" value="ECO:0007669"/>
    <property type="project" value="InterPro"/>
</dbReference>
<evidence type="ECO:0000256" key="13">
    <source>
        <dbReference type="ARBA" id="ARBA00023012"/>
    </source>
</evidence>
<evidence type="ECO:0000256" key="9">
    <source>
        <dbReference type="ARBA" id="ARBA00022741"/>
    </source>
</evidence>
<evidence type="ECO:0000256" key="6">
    <source>
        <dbReference type="ARBA" id="ARBA00022679"/>
    </source>
</evidence>
<keyword evidence="5 21" id="KW-0597">Phosphoprotein</keyword>
<dbReference type="Gene3D" id="1.20.120.160">
    <property type="entry name" value="HPT domain"/>
    <property type="match status" value="1"/>
</dbReference>
<feature type="domain" description="PAC" evidence="27">
    <location>
        <begin position="679"/>
        <end position="731"/>
    </location>
</feature>
<dbReference type="InterPro" id="IPR003018">
    <property type="entry name" value="GAF"/>
</dbReference>
<evidence type="ECO:0000256" key="7">
    <source>
        <dbReference type="ARBA" id="ARBA00022692"/>
    </source>
</evidence>
<dbReference type="SMART" id="SM00387">
    <property type="entry name" value="HATPase_c"/>
    <property type="match status" value="1"/>
</dbReference>
<dbReference type="GO" id="GO:0005886">
    <property type="term" value="C:plasma membrane"/>
    <property type="evidence" value="ECO:0007669"/>
    <property type="project" value="UniProtKB-SubCell"/>
</dbReference>
<dbReference type="FunFam" id="3.30.565.10:FF:000010">
    <property type="entry name" value="Sensor histidine kinase RcsC"/>
    <property type="match status" value="1"/>
</dbReference>
<dbReference type="Pfam" id="PF00512">
    <property type="entry name" value="HisKA"/>
    <property type="match status" value="1"/>
</dbReference>
<dbReference type="CDD" id="cd16922">
    <property type="entry name" value="HATPase_EvgS-ArcB-TorS-like"/>
    <property type="match status" value="1"/>
</dbReference>
<evidence type="ECO:0000256" key="2">
    <source>
        <dbReference type="ARBA" id="ARBA00004651"/>
    </source>
</evidence>
<evidence type="ECO:0000256" key="23">
    <source>
        <dbReference type="SAM" id="Phobius"/>
    </source>
</evidence>
<dbReference type="PROSITE" id="PS50112">
    <property type="entry name" value="PAS"/>
    <property type="match status" value="2"/>
</dbReference>
<dbReference type="Pfam" id="PF02518">
    <property type="entry name" value="HATPase_c"/>
    <property type="match status" value="1"/>
</dbReference>
<dbReference type="SMART" id="SM00073">
    <property type="entry name" value="HPT"/>
    <property type="match status" value="1"/>
</dbReference>
<dbReference type="InterPro" id="IPR011006">
    <property type="entry name" value="CheY-like_superfamily"/>
</dbReference>
<dbReference type="SMART" id="SM00448">
    <property type="entry name" value="REC"/>
    <property type="match status" value="2"/>
</dbReference>
<dbReference type="Pfam" id="PF13426">
    <property type="entry name" value="PAS_9"/>
    <property type="match status" value="1"/>
</dbReference>
<dbReference type="InterPro" id="IPR000700">
    <property type="entry name" value="PAS-assoc_C"/>
</dbReference>
<dbReference type="Pfam" id="PF12729">
    <property type="entry name" value="4HB_MCP_1"/>
    <property type="match status" value="1"/>
</dbReference>
<dbReference type="SUPFAM" id="SSF47226">
    <property type="entry name" value="Histidine-containing phosphotransfer domain, HPT domain"/>
    <property type="match status" value="1"/>
</dbReference>
<keyword evidence="4" id="KW-1003">Cell membrane</keyword>
<dbReference type="Gene3D" id="3.40.50.2300">
    <property type="match status" value="2"/>
</dbReference>
<evidence type="ECO:0000256" key="22">
    <source>
        <dbReference type="SAM" id="Coils"/>
    </source>
</evidence>
<keyword evidence="7 23" id="KW-0812">Transmembrane</keyword>
<dbReference type="Gene3D" id="3.30.565.10">
    <property type="entry name" value="Histidine kinase-like ATPase, C-terminal domain"/>
    <property type="match status" value="1"/>
</dbReference>
<dbReference type="SMART" id="SM00388">
    <property type="entry name" value="HisKA"/>
    <property type="match status" value="1"/>
</dbReference>
<evidence type="ECO:0000259" key="28">
    <source>
        <dbReference type="PROSITE" id="PS50894"/>
    </source>
</evidence>
<evidence type="ECO:0000259" key="27">
    <source>
        <dbReference type="PROSITE" id="PS50113"/>
    </source>
</evidence>
<accession>A0AAN1S0J1</accession>
<dbReference type="InterPro" id="IPR036641">
    <property type="entry name" value="HPT_dom_sf"/>
</dbReference>
<dbReference type="InterPro" id="IPR001789">
    <property type="entry name" value="Sig_transdc_resp-reg_receiver"/>
</dbReference>